<accession>A0ABS7E4U1</accession>
<evidence type="ECO:0000259" key="7">
    <source>
        <dbReference type="Pfam" id="PF00892"/>
    </source>
</evidence>
<feature type="domain" description="EamA" evidence="7">
    <location>
        <begin position="167"/>
        <end position="301"/>
    </location>
</feature>
<feature type="transmembrane region" description="Helical" evidence="6">
    <location>
        <begin position="25"/>
        <end position="45"/>
    </location>
</feature>
<dbReference type="Pfam" id="PF00892">
    <property type="entry name" value="EamA"/>
    <property type="match status" value="2"/>
</dbReference>
<dbReference type="SUPFAM" id="SSF103481">
    <property type="entry name" value="Multidrug resistance efflux transporter EmrE"/>
    <property type="match status" value="2"/>
</dbReference>
<evidence type="ECO:0000313" key="9">
    <source>
        <dbReference type="Proteomes" id="UP001195963"/>
    </source>
</evidence>
<dbReference type="PANTHER" id="PTHR32322">
    <property type="entry name" value="INNER MEMBRANE TRANSPORTER"/>
    <property type="match status" value="1"/>
</dbReference>
<gene>
    <name evidence="8" type="ORF">K0625_13595</name>
</gene>
<evidence type="ECO:0000256" key="4">
    <source>
        <dbReference type="ARBA" id="ARBA00022989"/>
    </source>
</evidence>
<feature type="transmembrane region" description="Helical" evidence="6">
    <location>
        <begin position="229"/>
        <end position="252"/>
    </location>
</feature>
<keyword evidence="5 6" id="KW-0472">Membrane</keyword>
<sequence length="325" mass="34664">MSEPASLKEQDNTIASSGLSKMVPVAFLAVVIIWSTTPLGIVWSSESVHPSMAVLLRMIIALLLGSFILLIARIRLPLSKAALKLYGASSIGIVGGMLLSYFAAKYLASGTMSLIFGLSPLLSGLLAQKILNEPKFGPMRSISLVVAFIGLGIVCSSKISLTSDSWIGLALVLTAVSLFSLSGVLIKTVKINIHPIASTVGALMISTPIFALAWILFDGTLHINSWSERSLYAILYLGVFGSLIGFIAYFYILQNLSASTVALVTLITPVFAMMLGAKLNGEIITLALVLGAICVLLGLTLYQFGDKLLNRYRPSYQTGKTKEGQ</sequence>
<keyword evidence="4 6" id="KW-1133">Transmembrane helix</keyword>
<organism evidence="8 9">
    <name type="scientific">Shewanella nanhaiensis</name>
    <dbReference type="NCBI Taxonomy" id="2864872"/>
    <lineage>
        <taxon>Bacteria</taxon>
        <taxon>Pseudomonadati</taxon>
        <taxon>Pseudomonadota</taxon>
        <taxon>Gammaproteobacteria</taxon>
        <taxon>Alteromonadales</taxon>
        <taxon>Shewanellaceae</taxon>
        <taxon>Shewanella</taxon>
    </lineage>
</organism>
<proteinExistence type="inferred from homology"/>
<feature type="transmembrane region" description="Helical" evidence="6">
    <location>
        <begin position="283"/>
        <end position="304"/>
    </location>
</feature>
<comment type="caution">
    <text evidence="8">The sequence shown here is derived from an EMBL/GenBank/DDBJ whole genome shotgun (WGS) entry which is preliminary data.</text>
</comment>
<evidence type="ECO:0000256" key="5">
    <source>
        <dbReference type="ARBA" id="ARBA00023136"/>
    </source>
</evidence>
<dbReference type="Proteomes" id="UP001195963">
    <property type="component" value="Unassembled WGS sequence"/>
</dbReference>
<protein>
    <submittedName>
        <fullName evidence="8">DMT family transporter</fullName>
    </submittedName>
</protein>
<comment type="subcellular location">
    <subcellularLocation>
        <location evidence="1">Membrane</location>
        <topology evidence="1">Multi-pass membrane protein</topology>
    </subcellularLocation>
</comment>
<comment type="similarity">
    <text evidence="2">Belongs to the EamA transporter family.</text>
</comment>
<dbReference type="RefSeq" id="WP_220110189.1">
    <property type="nucleotide sequence ID" value="NZ_JAHZST010000009.1"/>
</dbReference>
<evidence type="ECO:0000256" key="1">
    <source>
        <dbReference type="ARBA" id="ARBA00004141"/>
    </source>
</evidence>
<dbReference type="InterPro" id="IPR050638">
    <property type="entry name" value="AA-Vitamin_Transporters"/>
</dbReference>
<reference evidence="8 9" key="1">
    <citation type="submission" date="2021-07" db="EMBL/GenBank/DDBJ databases">
        <title>Shewanella sp. nov, isolated from SCS.</title>
        <authorList>
            <person name="Cao W.R."/>
        </authorList>
    </citation>
    <scope>NUCLEOTIDE SEQUENCE [LARGE SCALE GENOMIC DNA]</scope>
    <source>
        <strain evidence="8 9">NR704-98</strain>
    </source>
</reference>
<evidence type="ECO:0000313" key="8">
    <source>
        <dbReference type="EMBL" id="MBW8184703.1"/>
    </source>
</evidence>
<evidence type="ECO:0000256" key="6">
    <source>
        <dbReference type="SAM" id="Phobius"/>
    </source>
</evidence>
<feature type="domain" description="EamA" evidence="7">
    <location>
        <begin position="26"/>
        <end position="154"/>
    </location>
</feature>
<feature type="transmembrane region" description="Helical" evidence="6">
    <location>
        <begin position="165"/>
        <end position="186"/>
    </location>
</feature>
<dbReference type="InterPro" id="IPR037185">
    <property type="entry name" value="EmrE-like"/>
</dbReference>
<name>A0ABS7E4U1_9GAMM</name>
<keyword evidence="3 6" id="KW-0812">Transmembrane</keyword>
<evidence type="ECO:0000256" key="2">
    <source>
        <dbReference type="ARBA" id="ARBA00007362"/>
    </source>
</evidence>
<evidence type="ECO:0000256" key="3">
    <source>
        <dbReference type="ARBA" id="ARBA00022692"/>
    </source>
</evidence>
<dbReference type="InterPro" id="IPR000620">
    <property type="entry name" value="EamA_dom"/>
</dbReference>
<feature type="transmembrane region" description="Helical" evidence="6">
    <location>
        <begin position="51"/>
        <end position="71"/>
    </location>
</feature>
<feature type="transmembrane region" description="Helical" evidence="6">
    <location>
        <begin position="110"/>
        <end position="127"/>
    </location>
</feature>
<feature type="transmembrane region" description="Helical" evidence="6">
    <location>
        <begin position="83"/>
        <end position="104"/>
    </location>
</feature>
<dbReference type="PANTHER" id="PTHR32322:SF2">
    <property type="entry name" value="EAMA DOMAIN-CONTAINING PROTEIN"/>
    <property type="match status" value="1"/>
</dbReference>
<keyword evidence="9" id="KW-1185">Reference proteome</keyword>
<feature type="transmembrane region" description="Helical" evidence="6">
    <location>
        <begin position="139"/>
        <end position="159"/>
    </location>
</feature>
<feature type="transmembrane region" description="Helical" evidence="6">
    <location>
        <begin position="198"/>
        <end position="217"/>
    </location>
</feature>
<feature type="transmembrane region" description="Helical" evidence="6">
    <location>
        <begin position="259"/>
        <end position="277"/>
    </location>
</feature>
<dbReference type="EMBL" id="JAHZST010000009">
    <property type="protein sequence ID" value="MBW8184703.1"/>
    <property type="molecule type" value="Genomic_DNA"/>
</dbReference>